<feature type="compositionally biased region" description="Polar residues" evidence="1">
    <location>
        <begin position="1"/>
        <end position="11"/>
    </location>
</feature>
<proteinExistence type="predicted"/>
<comment type="caution">
    <text evidence="2">The sequence shown here is derived from an EMBL/GenBank/DDBJ whole genome shotgun (WGS) entry which is preliminary data.</text>
</comment>
<feature type="region of interest" description="Disordered" evidence="1">
    <location>
        <begin position="93"/>
        <end position="115"/>
    </location>
</feature>
<dbReference type="EMBL" id="LHPG02000011">
    <property type="protein sequence ID" value="PRW45666.1"/>
    <property type="molecule type" value="Genomic_DNA"/>
</dbReference>
<feature type="compositionally biased region" description="Low complexity" evidence="1">
    <location>
        <begin position="206"/>
        <end position="238"/>
    </location>
</feature>
<gene>
    <name evidence="2" type="ORF">C2E21_5993</name>
</gene>
<feature type="region of interest" description="Disordered" evidence="1">
    <location>
        <begin position="1"/>
        <end position="60"/>
    </location>
</feature>
<evidence type="ECO:0000313" key="2">
    <source>
        <dbReference type="EMBL" id="PRW45666.1"/>
    </source>
</evidence>
<dbReference type="OrthoDB" id="515340at2759"/>
<evidence type="ECO:0000313" key="3">
    <source>
        <dbReference type="Proteomes" id="UP000239899"/>
    </source>
</evidence>
<protein>
    <submittedName>
        <fullName evidence="2">Uncharacterized protein</fullName>
    </submittedName>
</protein>
<keyword evidence="3" id="KW-1185">Reference proteome</keyword>
<organism evidence="2 3">
    <name type="scientific">Chlorella sorokiniana</name>
    <name type="common">Freshwater green alga</name>
    <dbReference type="NCBI Taxonomy" id="3076"/>
    <lineage>
        <taxon>Eukaryota</taxon>
        <taxon>Viridiplantae</taxon>
        <taxon>Chlorophyta</taxon>
        <taxon>core chlorophytes</taxon>
        <taxon>Trebouxiophyceae</taxon>
        <taxon>Chlorellales</taxon>
        <taxon>Chlorellaceae</taxon>
        <taxon>Chlorella clade</taxon>
        <taxon>Chlorella</taxon>
    </lineage>
</organism>
<evidence type="ECO:0000256" key="1">
    <source>
        <dbReference type="SAM" id="MobiDB-lite"/>
    </source>
</evidence>
<dbReference type="AlphaFoldDB" id="A0A2P6TMW2"/>
<feature type="compositionally biased region" description="Low complexity" evidence="1">
    <location>
        <begin position="96"/>
        <end position="107"/>
    </location>
</feature>
<feature type="region of interest" description="Disordered" evidence="1">
    <location>
        <begin position="200"/>
        <end position="239"/>
    </location>
</feature>
<name>A0A2P6TMW2_CHLSO</name>
<sequence length="495" mass="50534">MSSPRRTSSGGSLRAEAPEFAPAGEGPRPLDSPGPRPIRTDRRRGDPLSALDAIPFTPSQGVCTPSPTNMAAMWQSWGHPFFSQPAWGMAGGYAGSPGPSSNGSDASLMHTSQPGTPGGAVWGGFCQPLPYSPTALQIVAASGALGSDPSTPVRGRPGSAGHAASAAAAGSFMMMPGSPMMAFSPGQMMFAQYFGVDAASKRSHSPPESHNSNSGSGDECDGSDNASSRSGSGSLEVSEAARQIASAMCAAQQLPGEPPQQLLELASLLHAYGLVSAVPTFPPAPVAPLSPDSKRQAARQRQKSAPKLNPDGSVRLNARQRRTLRRAQERAMKALLEAQTKAHGISSEQAAAHLANMGVTSMLLGSPSAAAPMIHGSPVGHLAPPSPFMAAAVMASPSPMLAQQPDFGLGMGMMHGMQQAAAAAAMMQQAGGYDAGYGLPGGDMPLGMPMHATPPRFGGAAFGSPVPRYRGGSTPGNRMSRFAQESGMQGAVAAF</sequence>
<reference evidence="2 3" key="1">
    <citation type="journal article" date="2018" name="Plant J.">
        <title>Genome sequences of Chlorella sorokiniana UTEX 1602 and Micractinium conductrix SAG 241.80: implications to maltose excretion by a green alga.</title>
        <authorList>
            <person name="Arriola M.B."/>
            <person name="Velmurugan N."/>
            <person name="Zhang Y."/>
            <person name="Plunkett M.H."/>
            <person name="Hondzo H."/>
            <person name="Barney B.M."/>
        </authorList>
    </citation>
    <scope>NUCLEOTIDE SEQUENCE [LARGE SCALE GENOMIC DNA]</scope>
    <source>
        <strain evidence="3">UTEX 1602</strain>
    </source>
</reference>
<dbReference type="Proteomes" id="UP000239899">
    <property type="component" value="Unassembled WGS sequence"/>
</dbReference>
<feature type="compositionally biased region" description="Low complexity" evidence="1">
    <location>
        <begin position="14"/>
        <end position="29"/>
    </location>
</feature>
<accession>A0A2P6TMW2</accession>
<feature type="region of interest" description="Disordered" evidence="1">
    <location>
        <begin position="286"/>
        <end position="318"/>
    </location>
</feature>